<evidence type="ECO:0000256" key="3">
    <source>
        <dbReference type="SAM" id="MobiDB-lite"/>
    </source>
</evidence>
<evidence type="ECO:0000313" key="4">
    <source>
        <dbReference type="EMBL" id="CAD7232178.1"/>
    </source>
</evidence>
<evidence type="ECO:0000256" key="2">
    <source>
        <dbReference type="ARBA" id="ARBA00022553"/>
    </source>
</evidence>
<feature type="compositionally biased region" description="Basic and acidic residues" evidence="3">
    <location>
        <begin position="106"/>
        <end position="120"/>
    </location>
</feature>
<dbReference type="GO" id="GO:0032027">
    <property type="term" value="F:myosin light chain binding"/>
    <property type="evidence" value="ECO:0007669"/>
    <property type="project" value="InterPro"/>
</dbReference>
<evidence type="ECO:0000256" key="1">
    <source>
        <dbReference type="ARBA" id="ARBA00006215"/>
    </source>
</evidence>
<accession>A0A7R8WI77</accession>
<feature type="compositionally biased region" description="Low complexity" evidence="3">
    <location>
        <begin position="600"/>
        <end position="610"/>
    </location>
</feature>
<comment type="similarity">
    <text evidence="1">Belongs to the SPATA6 family.</text>
</comment>
<reference evidence="4" key="1">
    <citation type="submission" date="2020-11" db="EMBL/GenBank/DDBJ databases">
        <authorList>
            <person name="Tran Van P."/>
        </authorList>
    </citation>
    <scope>NUCLEOTIDE SEQUENCE</scope>
</reference>
<feature type="region of interest" description="Disordered" evidence="3">
    <location>
        <begin position="387"/>
        <end position="410"/>
    </location>
</feature>
<gene>
    <name evidence="4" type="ORF">CTOB1V02_LOCUS10019</name>
</gene>
<feature type="compositionally biased region" description="Basic and acidic residues" evidence="3">
    <location>
        <begin position="583"/>
        <end position="593"/>
    </location>
</feature>
<dbReference type="AlphaFoldDB" id="A0A7R8WI77"/>
<feature type="region of interest" description="Disordered" evidence="3">
    <location>
        <begin position="103"/>
        <end position="130"/>
    </location>
</feature>
<dbReference type="EMBL" id="OB664339">
    <property type="protein sequence ID" value="CAD7232178.1"/>
    <property type="molecule type" value="Genomic_DNA"/>
</dbReference>
<keyword evidence="2" id="KW-0597">Phosphoprotein</keyword>
<dbReference type="OrthoDB" id="5963614at2759"/>
<dbReference type="GO" id="GO:0120212">
    <property type="term" value="C:sperm head-tail coupling apparatus"/>
    <property type="evidence" value="ECO:0007669"/>
    <property type="project" value="InterPro"/>
</dbReference>
<name>A0A7R8WI77_9CRUS</name>
<dbReference type="GO" id="GO:0007283">
    <property type="term" value="P:spermatogenesis"/>
    <property type="evidence" value="ECO:0007669"/>
    <property type="project" value="InterPro"/>
</dbReference>
<dbReference type="Pfam" id="PF14909">
    <property type="entry name" value="SPATA6"/>
    <property type="match status" value="2"/>
</dbReference>
<dbReference type="PANTHER" id="PTHR16435">
    <property type="entry name" value="SPERMATOGENESIS-ASSOCIATED PROTEIN 6 SPATA6"/>
    <property type="match status" value="1"/>
</dbReference>
<feature type="region of interest" description="Disordered" evidence="3">
    <location>
        <begin position="447"/>
        <end position="500"/>
    </location>
</feature>
<organism evidence="4">
    <name type="scientific">Cyprideis torosa</name>
    <dbReference type="NCBI Taxonomy" id="163714"/>
    <lineage>
        <taxon>Eukaryota</taxon>
        <taxon>Metazoa</taxon>
        <taxon>Ecdysozoa</taxon>
        <taxon>Arthropoda</taxon>
        <taxon>Crustacea</taxon>
        <taxon>Oligostraca</taxon>
        <taxon>Ostracoda</taxon>
        <taxon>Podocopa</taxon>
        <taxon>Podocopida</taxon>
        <taxon>Cytherocopina</taxon>
        <taxon>Cytheroidea</taxon>
        <taxon>Cytherideidae</taxon>
        <taxon>Cyprideis</taxon>
    </lineage>
</organism>
<proteinExistence type="inferred from homology"/>
<feature type="compositionally biased region" description="Low complexity" evidence="3">
    <location>
        <begin position="391"/>
        <end position="404"/>
    </location>
</feature>
<dbReference type="InterPro" id="IPR042769">
    <property type="entry name" value="SPATA6_fam"/>
</dbReference>
<sequence length="610" mass="69005">MASRTTSEILLELEIDVLECPGVRLAEKESCYLRVFLFDSDVKTRQLSAYFPMILKERFRFMKKFYSLRNWNELEVKLRLEPFSVELLQRRVGRHSRVLALSARPDPGRREKQEEGEGKVGGEISSSPSLDQEYQGSAWDLMVACHHGYDPLFPPATSEGRVRLVMRPTRGLGSLLNPELHTNVWMSAAGWDSTWRQTFGTRLNGPPASLSKSVAEATPPMVSYVDEKGGPMRAAGLSVEIDVQKICCKRLRYVPQGKLFIQVTYLDQSASTSPSYPIFPVLFHETLVFRQVLEGVSRVSTAGHHLSQSIMRIDFKELTLDPPLLAYVELNGWEVLSPVEKDLYEEVEENIQIKMVPNGPFLHNEPPTLHLVTRATIDPIYSRERIHAAQPFSSPPRSGRPDSGIDSNCRNLTYRKSSSRRCPSASSAVHVRPPFVVRRVPSDIFRSAVPKSPVSHRSRSRSGRSGDGSSSRRRSHSCDACTSRTGRRRNTSMVRSRSVEEIRRQRLGLRGKCLKMKGNPSWFSSRHECPKQILHKREVCRICTLYEDYFGEVYPGHRKRSATVVQKLTPDVSPDSSSDTPDADMRNGDEKGMGIRKSSSDSSIDSYRLY</sequence>
<protein>
    <submittedName>
        <fullName evidence="4">Uncharacterized protein</fullName>
    </submittedName>
</protein>
<feature type="region of interest" description="Disordered" evidence="3">
    <location>
        <begin position="567"/>
        <end position="610"/>
    </location>
</feature>
<dbReference type="InterPro" id="IPR032732">
    <property type="entry name" value="SPATA6_N"/>
</dbReference>
<dbReference type="PANTHER" id="PTHR16435:SF6">
    <property type="entry name" value="IP09370P"/>
    <property type="match status" value="1"/>
</dbReference>
<feature type="compositionally biased region" description="Low complexity" evidence="3">
    <location>
        <begin position="569"/>
        <end position="580"/>
    </location>
</feature>